<dbReference type="InterPro" id="IPR003399">
    <property type="entry name" value="Mce/MlaD"/>
</dbReference>
<feature type="domain" description="Mammalian cell entry C-terminal" evidence="3">
    <location>
        <begin position="119"/>
        <end position="290"/>
    </location>
</feature>
<dbReference type="PRINTS" id="PR01782">
    <property type="entry name" value="MCEVIRFACTOR"/>
</dbReference>
<proteinExistence type="predicted"/>
<keyword evidence="5" id="KW-1185">Reference proteome</keyword>
<keyword evidence="1" id="KW-0812">Transmembrane</keyword>
<feature type="domain" description="Mce/MlaD" evidence="2">
    <location>
        <begin position="40"/>
        <end position="113"/>
    </location>
</feature>
<dbReference type="Pfam" id="PF11887">
    <property type="entry name" value="Mce4_CUP1"/>
    <property type="match status" value="1"/>
</dbReference>
<dbReference type="InterPro" id="IPR005693">
    <property type="entry name" value="Mce"/>
</dbReference>
<dbReference type="Proteomes" id="UP000319769">
    <property type="component" value="Unassembled WGS sequence"/>
</dbReference>
<reference evidence="4" key="1">
    <citation type="submission" date="2019-09" db="EMBL/GenBank/DDBJ databases">
        <authorList>
            <person name="Teo W.F.A."/>
            <person name="Duangmal K."/>
        </authorList>
    </citation>
    <scope>NUCLEOTIDE SEQUENCE [LARGE SCALE GENOMIC DNA]</scope>
    <source>
        <strain evidence="4">K81G1</strain>
    </source>
</reference>
<sequence>MKNFREMNQARIGLAGVAVIVVGLIVLFNLTQFPFLTGATTYRAAFADAAGLQTGDKVRLAGASVGKIRGIDLDGNQVVVSFDVTESGVHLGSQTSAAIKTETVLGRKFLQVTSAGTGELDSDGVIPLARTSTPYNITHQLGRLTSTTGQIDTAQLARSFDAISEAFKDAPPQLRAALDGLTRLSQTISSRDGSIQSLLGNAEGVTGILADRNQQLTRLVVDGNDLLGELAQRRTAIQQLLVNVQSVATQLSGLVHDNEAQLQPTLQRLNSVLDVLRRNDGNIAVALQRIGPFASSLGESVASGPFFSAYIQNLIPGNLIPLPNVLGARNQAPGGSK</sequence>
<feature type="transmembrane region" description="Helical" evidence="1">
    <location>
        <begin position="12"/>
        <end position="30"/>
    </location>
</feature>
<dbReference type="PANTHER" id="PTHR33371">
    <property type="entry name" value="INTERMEMBRANE PHOSPHOLIPID TRANSPORT SYSTEM BINDING PROTEIN MLAD-RELATED"/>
    <property type="match status" value="1"/>
</dbReference>
<dbReference type="PANTHER" id="PTHR33371:SF18">
    <property type="entry name" value="MCE-FAMILY PROTEIN MCE3C"/>
    <property type="match status" value="1"/>
</dbReference>
<comment type="caution">
    <text evidence="4">The sequence shown here is derived from an EMBL/GenBank/DDBJ whole genome shotgun (WGS) entry which is preliminary data.</text>
</comment>
<dbReference type="AlphaFoldDB" id="A0A5N0V5U7"/>
<dbReference type="Pfam" id="PF02470">
    <property type="entry name" value="MlaD"/>
    <property type="match status" value="1"/>
</dbReference>
<evidence type="ECO:0000313" key="4">
    <source>
        <dbReference type="EMBL" id="KAA9160483.1"/>
    </source>
</evidence>
<dbReference type="OrthoDB" id="5241191at2"/>
<dbReference type="EMBL" id="VMNW02000021">
    <property type="protein sequence ID" value="KAA9160483.1"/>
    <property type="molecule type" value="Genomic_DNA"/>
</dbReference>
<accession>A0A5N0V5U7</accession>
<dbReference type="GO" id="GO:0005576">
    <property type="term" value="C:extracellular region"/>
    <property type="evidence" value="ECO:0007669"/>
    <property type="project" value="TreeGrafter"/>
</dbReference>
<dbReference type="RefSeq" id="WP_144754728.1">
    <property type="nucleotide sequence ID" value="NZ_VMNW02000021.1"/>
</dbReference>
<organism evidence="4 5">
    <name type="scientific">Amycolatopsis acidicola</name>
    <dbReference type="NCBI Taxonomy" id="2596893"/>
    <lineage>
        <taxon>Bacteria</taxon>
        <taxon>Bacillati</taxon>
        <taxon>Actinomycetota</taxon>
        <taxon>Actinomycetes</taxon>
        <taxon>Pseudonocardiales</taxon>
        <taxon>Pseudonocardiaceae</taxon>
        <taxon>Amycolatopsis</taxon>
    </lineage>
</organism>
<evidence type="ECO:0000259" key="2">
    <source>
        <dbReference type="Pfam" id="PF02470"/>
    </source>
</evidence>
<dbReference type="InterPro" id="IPR052336">
    <property type="entry name" value="MlaD_Phospholipid_Transporter"/>
</dbReference>
<evidence type="ECO:0000313" key="5">
    <source>
        <dbReference type="Proteomes" id="UP000319769"/>
    </source>
</evidence>
<protein>
    <submittedName>
        <fullName evidence="4">MCE family protein</fullName>
    </submittedName>
</protein>
<dbReference type="InterPro" id="IPR024516">
    <property type="entry name" value="Mce_C"/>
</dbReference>
<keyword evidence="1" id="KW-0472">Membrane</keyword>
<name>A0A5N0V5U7_9PSEU</name>
<keyword evidence="1" id="KW-1133">Transmembrane helix</keyword>
<evidence type="ECO:0000256" key="1">
    <source>
        <dbReference type="SAM" id="Phobius"/>
    </source>
</evidence>
<evidence type="ECO:0000259" key="3">
    <source>
        <dbReference type="Pfam" id="PF11887"/>
    </source>
</evidence>
<dbReference type="NCBIfam" id="TIGR00996">
    <property type="entry name" value="Mtu_fam_mce"/>
    <property type="match status" value="1"/>
</dbReference>
<gene>
    <name evidence="4" type="ORF">FPZ12_016745</name>
</gene>